<evidence type="ECO:0000313" key="1">
    <source>
        <dbReference type="EMBL" id="ORC86846.1"/>
    </source>
</evidence>
<comment type="caution">
    <text evidence="1">The sequence shown here is derived from an EMBL/GenBank/DDBJ whole genome shotgun (WGS) entry which is preliminary data.</text>
</comment>
<gene>
    <name evidence="1" type="ORF">TM35_000251420</name>
</gene>
<reference evidence="1 2" key="1">
    <citation type="submission" date="2017-03" db="EMBL/GenBank/DDBJ databases">
        <title>An alternative strategy for trypanosome survival in the mammalian bloodstream revealed through genome and transcriptome analysis of the ubiquitous bovine parasite Trypanosoma (Megatrypanum) theileri.</title>
        <authorList>
            <person name="Kelly S."/>
            <person name="Ivens A."/>
            <person name="Mott A."/>
            <person name="O'Neill E."/>
            <person name="Emms D."/>
            <person name="Macleod O."/>
            <person name="Voorheis P."/>
            <person name="Matthews J."/>
            <person name="Matthews K."/>
            <person name="Carrington M."/>
        </authorList>
    </citation>
    <scope>NUCLEOTIDE SEQUENCE [LARGE SCALE GENOMIC DNA]</scope>
    <source>
        <strain evidence="1">Edinburgh</strain>
    </source>
</reference>
<dbReference type="Gene3D" id="3.40.50.1110">
    <property type="entry name" value="SGNH hydrolase"/>
    <property type="match status" value="1"/>
</dbReference>
<feature type="non-terminal residue" evidence="1">
    <location>
        <position position="1"/>
    </location>
</feature>
<evidence type="ECO:0000313" key="2">
    <source>
        <dbReference type="Proteomes" id="UP000192257"/>
    </source>
</evidence>
<protein>
    <submittedName>
        <fullName evidence="1">Uncharacterized protein</fullName>
    </submittedName>
</protein>
<dbReference type="EMBL" id="NBCO01000025">
    <property type="protein sequence ID" value="ORC86846.1"/>
    <property type="molecule type" value="Genomic_DNA"/>
</dbReference>
<name>A0A1X0NQ52_9TRYP</name>
<dbReference type="GeneID" id="39987513"/>
<dbReference type="AlphaFoldDB" id="A0A1X0NQ52"/>
<dbReference type="RefSeq" id="XP_028880912.1">
    <property type="nucleotide sequence ID" value="XM_029027733.1"/>
</dbReference>
<dbReference type="OrthoDB" id="278312at2759"/>
<dbReference type="Proteomes" id="UP000192257">
    <property type="component" value="Unassembled WGS sequence"/>
</dbReference>
<dbReference type="VEuPathDB" id="TriTrypDB:TM35_000251420"/>
<accession>A0A1X0NQ52</accession>
<feature type="non-terminal residue" evidence="1">
    <location>
        <position position="156"/>
    </location>
</feature>
<dbReference type="InterPro" id="IPR036514">
    <property type="entry name" value="SGNH_hydro_sf"/>
</dbReference>
<sequence length="156" mass="17053">VLLPGSVEATKSPPFLCVLPVGDSITQGNQVLGSFRSYLNDLLLAEANKTNALIAGHGFMGFESDDYTTGSRALGRSSTFKMYHQAKWGWTSTQVLHGLENIFHGTGTTPEDRTWQKHYQDTFQLCLESAAETGKHRGVKLPVLVVTTLFVGHNDA</sequence>
<keyword evidence="2" id="KW-1185">Reference proteome</keyword>
<proteinExistence type="predicted"/>
<organism evidence="1 2">
    <name type="scientific">Trypanosoma theileri</name>
    <dbReference type="NCBI Taxonomy" id="67003"/>
    <lineage>
        <taxon>Eukaryota</taxon>
        <taxon>Discoba</taxon>
        <taxon>Euglenozoa</taxon>
        <taxon>Kinetoplastea</taxon>
        <taxon>Metakinetoplastina</taxon>
        <taxon>Trypanosomatida</taxon>
        <taxon>Trypanosomatidae</taxon>
        <taxon>Trypanosoma</taxon>
    </lineage>
</organism>
<dbReference type="SUPFAM" id="SSF52266">
    <property type="entry name" value="SGNH hydrolase"/>
    <property type="match status" value="1"/>
</dbReference>